<sequence length="109" mass="13351">MAWFISLPIMMPRISFSRGFPWRSNVAMLPACCHMSVRWIKSIISEFYNFNIEFVKIKFLKKWQPFCFFKWDSKKRGMCFINCKIKHAWARRSTSIQSEWTRHVHFKFM</sequence>
<accession>A0A8D8Y6Z6</accession>
<dbReference type="EMBL" id="HBUF01360555">
    <property type="protein sequence ID" value="CAG6720455.1"/>
    <property type="molecule type" value="Transcribed_RNA"/>
</dbReference>
<organism evidence="1">
    <name type="scientific">Cacopsylla melanoneura</name>
    <dbReference type="NCBI Taxonomy" id="428564"/>
    <lineage>
        <taxon>Eukaryota</taxon>
        <taxon>Metazoa</taxon>
        <taxon>Ecdysozoa</taxon>
        <taxon>Arthropoda</taxon>
        <taxon>Hexapoda</taxon>
        <taxon>Insecta</taxon>
        <taxon>Pterygota</taxon>
        <taxon>Neoptera</taxon>
        <taxon>Paraneoptera</taxon>
        <taxon>Hemiptera</taxon>
        <taxon>Sternorrhyncha</taxon>
        <taxon>Psylloidea</taxon>
        <taxon>Psyllidae</taxon>
        <taxon>Psyllinae</taxon>
        <taxon>Cacopsylla</taxon>
    </lineage>
</organism>
<evidence type="ECO:0000313" key="1">
    <source>
        <dbReference type="EMBL" id="CAG6720455.1"/>
    </source>
</evidence>
<proteinExistence type="predicted"/>
<name>A0A8D8Y6Z6_9HEMI</name>
<reference evidence="1" key="1">
    <citation type="submission" date="2021-05" db="EMBL/GenBank/DDBJ databases">
        <authorList>
            <person name="Alioto T."/>
            <person name="Alioto T."/>
            <person name="Gomez Garrido J."/>
        </authorList>
    </citation>
    <scope>NUCLEOTIDE SEQUENCE</scope>
</reference>
<dbReference type="AlphaFoldDB" id="A0A8D8Y6Z6"/>
<protein>
    <submittedName>
        <fullName evidence="1">Uncharacterized protein</fullName>
    </submittedName>
</protein>